<dbReference type="GO" id="GO:0042162">
    <property type="term" value="F:telomeric DNA binding"/>
    <property type="evidence" value="ECO:0007669"/>
    <property type="project" value="TreeGrafter"/>
</dbReference>
<gene>
    <name evidence="11" type="primary">CTC1</name>
</gene>
<feature type="region of interest" description="Disordered" evidence="9">
    <location>
        <begin position="1"/>
        <end position="21"/>
    </location>
</feature>
<evidence type="ECO:0000256" key="4">
    <source>
        <dbReference type="ARBA" id="ARBA00016175"/>
    </source>
</evidence>
<dbReference type="CTD" id="80169"/>
<comment type="similarity">
    <text evidence="3">Belongs to the CTC1 family.</text>
</comment>
<dbReference type="GO" id="GO:0003697">
    <property type="term" value="F:single-stranded DNA binding"/>
    <property type="evidence" value="ECO:0007669"/>
    <property type="project" value="InterPro"/>
</dbReference>
<name>A0A6J1UJZ2_9SAUR</name>
<evidence type="ECO:0000256" key="5">
    <source>
        <dbReference type="ARBA" id="ARBA00022454"/>
    </source>
</evidence>
<feature type="region of interest" description="Disordered" evidence="9">
    <location>
        <begin position="648"/>
        <end position="686"/>
    </location>
</feature>
<feature type="compositionally biased region" description="Polar residues" evidence="9">
    <location>
        <begin position="648"/>
        <end position="659"/>
    </location>
</feature>
<protein>
    <recommendedName>
        <fullName evidence="4">CST complex subunit CTC1</fullName>
    </recommendedName>
</protein>
<dbReference type="Pfam" id="PF15489">
    <property type="entry name" value="CTC1"/>
    <property type="match status" value="2"/>
</dbReference>
<dbReference type="InterPro" id="IPR029156">
    <property type="entry name" value="CTC1"/>
</dbReference>
<dbReference type="GO" id="GO:1990879">
    <property type="term" value="C:CST complex"/>
    <property type="evidence" value="ECO:0007669"/>
    <property type="project" value="TreeGrafter"/>
</dbReference>
<dbReference type="GO" id="GO:0010833">
    <property type="term" value="P:telomere maintenance via telomere lengthening"/>
    <property type="evidence" value="ECO:0007669"/>
    <property type="project" value="TreeGrafter"/>
</dbReference>
<proteinExistence type="inferred from homology"/>
<evidence type="ECO:0000256" key="2">
    <source>
        <dbReference type="ARBA" id="ARBA00004574"/>
    </source>
</evidence>
<evidence type="ECO:0000313" key="11">
    <source>
        <dbReference type="RefSeq" id="XP_026531212.1"/>
    </source>
</evidence>
<evidence type="ECO:0000256" key="1">
    <source>
        <dbReference type="ARBA" id="ARBA00004123"/>
    </source>
</evidence>
<keyword evidence="6" id="KW-0779">Telomere</keyword>
<dbReference type="RefSeq" id="XP_026531212.1">
    <property type="nucleotide sequence ID" value="XM_026675427.1"/>
</dbReference>
<dbReference type="GO" id="GO:0045740">
    <property type="term" value="P:positive regulation of DNA replication"/>
    <property type="evidence" value="ECO:0007669"/>
    <property type="project" value="TreeGrafter"/>
</dbReference>
<sequence>MASGNRQSLKRPRSPDLGSPAPASSIISISDLQSQRIPCCSRLTSSSDEFREWIHQNETILPDQKYFEQTRLMLIGYLRNETSGKKDKMMDGSVYLQDNTGALPCVFLHFKLEWLNHLSLFPGWIYVPQIGEGRTGYLEILEDPIQVQSGSEKNLSTIPVFYPGTAADLLSARPQNKSTAKVNVAGELNRLTTILYFNQKCFFFLFLKCFSSSACVPVVIQKTPHLVWHHALQLGHKYVLTDLKISCLKSSGQSVFRTSSSSCLLPYCKEQTKEQCLDVNPQGRPMMAASILPSIQPESLLKVQKEEMMLGSLRKSELISYTMLNTGCGFRPGACIELRDVHLLKMPLPSIPAAFGACLRTTIVLKSFSAYSILHQPVNCFGNHYLQLLLHYNLSLSFYLYLVNFLEIFEQRFCYFTHHKKLLCFTHHSQGLIERFIVPILNSLLLPKKQERNFHAEILEEKHNCLLDQYQILEPPYQIPHFVQLYSMIERRSWESCGPLEQLHSASKICNLNIRELNCRLAQNYCILSAECFNPPLLLLGVLEYSNSGSLQLRDRSNSLPCIIFHKDCRPFTDTSLIGCLLQVNIFQLITEQFPQNDFSSSQQPITAKHIKKKKRLYAQFYFEDVKVLHILDKGAKKSPIYQQTSCDVKNSGSSTTDLRPSVRKTKRKGKEIEEPNTREPEHFRNSTEKVPCVSRLFLLIQKEGLAWRNYLHNSESKSENGQTMQLCFQATVLWMGKPKLCHSLGESEEQEELTFEETSEAQQKVLLLFLKNSLHWFPFLHVDHMYQLILPQCTDLDIFDKKCSSRAPANKSNSSCSFFLPFPDGAYVHHVRLISQPMSDMLKREQKMFSIAEILSLSSKGSLVSFSGEITERILCDSHSGKKAETDVSAQKKGGLLLWNCTLKLSIAPAHDSSILLDIYIQAAFLPYLWGLLPGARILFRGLQCKVSRFGNVYCVFIASSDVCILTPPPHNSPKQLDSTPKFSTGYLSNIPLQPLNLGQAQITCHLTCILSLSMQWFCDLCNISTEGRPNECSNSCSSHTGMIKATAKILVEDGTSEVMVFCKNQQVQQVLGLSPKEWEVIQNHIRIKGSICLQHNEISTGARILEEQDLLTQYLRNLCRSPVVCRSIVLAFRVDRKSFKTGSGQLRRFFCNELEFLSRMRNRPNLVCLNIQETI</sequence>
<keyword evidence="8" id="KW-0539">Nucleus</keyword>
<evidence type="ECO:0000256" key="8">
    <source>
        <dbReference type="ARBA" id="ARBA00023242"/>
    </source>
</evidence>
<dbReference type="PANTHER" id="PTHR14865:SF2">
    <property type="entry name" value="CST COMPLEX SUBUNIT CTC1"/>
    <property type="match status" value="1"/>
</dbReference>
<evidence type="ECO:0000256" key="7">
    <source>
        <dbReference type="ARBA" id="ARBA00023125"/>
    </source>
</evidence>
<dbReference type="InterPro" id="IPR042617">
    <property type="entry name" value="CTC1-like"/>
</dbReference>
<keyword evidence="5" id="KW-0158">Chromosome</keyword>
<feature type="compositionally biased region" description="Basic and acidic residues" evidence="9">
    <location>
        <begin position="671"/>
        <end position="686"/>
    </location>
</feature>
<reference evidence="11" key="1">
    <citation type="submission" date="2025-08" db="UniProtKB">
        <authorList>
            <consortium name="RefSeq"/>
        </authorList>
    </citation>
    <scope>IDENTIFICATION</scope>
</reference>
<organism evidence="10 11">
    <name type="scientific">Notechis scutatus</name>
    <name type="common">mainland tiger snake</name>
    <dbReference type="NCBI Taxonomy" id="8663"/>
    <lineage>
        <taxon>Eukaryota</taxon>
        <taxon>Metazoa</taxon>
        <taxon>Chordata</taxon>
        <taxon>Craniata</taxon>
        <taxon>Vertebrata</taxon>
        <taxon>Euteleostomi</taxon>
        <taxon>Lepidosauria</taxon>
        <taxon>Squamata</taxon>
        <taxon>Bifurcata</taxon>
        <taxon>Unidentata</taxon>
        <taxon>Episquamata</taxon>
        <taxon>Toxicofera</taxon>
        <taxon>Serpentes</taxon>
        <taxon>Colubroidea</taxon>
        <taxon>Elapidae</taxon>
        <taxon>Hydrophiinae</taxon>
        <taxon>Notechis</taxon>
    </lineage>
</organism>
<evidence type="ECO:0000256" key="6">
    <source>
        <dbReference type="ARBA" id="ARBA00022895"/>
    </source>
</evidence>
<accession>A0A6J1UJZ2</accession>
<dbReference type="Proteomes" id="UP000504612">
    <property type="component" value="Unplaced"/>
</dbReference>
<keyword evidence="10" id="KW-1185">Reference proteome</keyword>
<evidence type="ECO:0000256" key="3">
    <source>
        <dbReference type="ARBA" id="ARBA00006332"/>
    </source>
</evidence>
<comment type="subcellular location">
    <subcellularLocation>
        <location evidence="2">Chromosome</location>
        <location evidence="2">Telomere</location>
    </subcellularLocation>
    <subcellularLocation>
        <location evidence="1">Nucleus</location>
    </subcellularLocation>
</comment>
<evidence type="ECO:0000313" key="10">
    <source>
        <dbReference type="Proteomes" id="UP000504612"/>
    </source>
</evidence>
<dbReference type="PANTHER" id="PTHR14865">
    <property type="entry name" value="CST COMPLEX SUBUNIT CTC1"/>
    <property type="match status" value="1"/>
</dbReference>
<keyword evidence="7" id="KW-0238">DNA-binding</keyword>
<dbReference type="AlphaFoldDB" id="A0A6J1UJZ2"/>
<dbReference type="GeneID" id="113417180"/>
<evidence type="ECO:0000256" key="9">
    <source>
        <dbReference type="SAM" id="MobiDB-lite"/>
    </source>
</evidence>